<name>A0A412B199_9FIRM</name>
<dbReference type="InterPro" id="IPR003439">
    <property type="entry name" value="ABC_transporter-like_ATP-bd"/>
</dbReference>
<keyword evidence="2 7" id="KW-0812">Transmembrane</keyword>
<keyword evidence="5 7" id="KW-1133">Transmembrane helix</keyword>
<dbReference type="InterPro" id="IPR036640">
    <property type="entry name" value="ABC1_TM_sf"/>
</dbReference>
<evidence type="ECO:0000313" key="11">
    <source>
        <dbReference type="Proteomes" id="UP000284751"/>
    </source>
</evidence>
<dbReference type="PROSITE" id="PS50893">
    <property type="entry name" value="ABC_TRANSPORTER_2"/>
    <property type="match status" value="1"/>
</dbReference>
<dbReference type="SUPFAM" id="SSF90123">
    <property type="entry name" value="ABC transporter transmembrane region"/>
    <property type="match status" value="1"/>
</dbReference>
<organism evidence="10 11">
    <name type="scientific">[Clostridium] leptum</name>
    <dbReference type="NCBI Taxonomy" id="1535"/>
    <lineage>
        <taxon>Bacteria</taxon>
        <taxon>Bacillati</taxon>
        <taxon>Bacillota</taxon>
        <taxon>Clostridia</taxon>
        <taxon>Eubacteriales</taxon>
        <taxon>Oscillospiraceae</taxon>
        <taxon>Oscillospiraceae incertae sedis</taxon>
    </lineage>
</organism>
<dbReference type="PANTHER" id="PTHR43394">
    <property type="entry name" value="ATP-DEPENDENT PERMEASE MDL1, MITOCHONDRIAL"/>
    <property type="match status" value="1"/>
</dbReference>
<dbReference type="InterPro" id="IPR011527">
    <property type="entry name" value="ABC1_TM_dom"/>
</dbReference>
<dbReference type="Pfam" id="PF00664">
    <property type="entry name" value="ABC_membrane"/>
    <property type="match status" value="1"/>
</dbReference>
<comment type="caution">
    <text evidence="10">The sequence shown here is derived from an EMBL/GenBank/DDBJ whole genome shotgun (WGS) entry which is preliminary data.</text>
</comment>
<sequence>MHSQISTLHLIKRFVPYFKKYKGVLFLDLFCAALTTVCELIFPLIVRYITDMGMNHLESLTVQIILTLGGFYLVLRLIDTAANYYMANVGHIMGAKIETDMRKDLFAHLQKLSYSYYDETKIGQLMARITSDLFDVTEFAHHCPEEFFIAFLKILVSFLILCNSSVLLTIIIFAILPLMLLAAMYFNKRMRRAFKKSRNQIGEINAQVEDSLLGVRVVKSFANEPIETEKFRSGNEKFLNIKREMYKYMAGFQSSTRLFDGIMYIAVVVAGSLFMIYGKITPGDLVAYLLYVTTLLTSIRRVVEFTEQFQRGMTGIERFIEVMDAPVEIRDEPDAEELKDVKGDIQFDHVSFRYSGVDEDVLTNINLHVAPGQNIALVGPSGGGKTTLCNLIPRFYEVTSGRILIDGQDIKKITLQSLRNQIGTVQQEVYLFSGTIYENIGYGKPGATQEEIIRAAKLADAHEFIADLPDGYNTYVGERGVKLSGGQKQRVSIARVFLKNPPILILDEATSALDNESEKLVQHSLEKLAKGRTTFTIAHRLTTIRNADLILVLTEDGIVEKGTHQQLMALGGVYHSLYSMYGAFDG</sequence>
<evidence type="ECO:0000256" key="2">
    <source>
        <dbReference type="ARBA" id="ARBA00022692"/>
    </source>
</evidence>
<gene>
    <name evidence="10" type="ORF">DWY99_00385</name>
</gene>
<proteinExistence type="predicted"/>
<evidence type="ECO:0000256" key="7">
    <source>
        <dbReference type="SAM" id="Phobius"/>
    </source>
</evidence>
<feature type="transmembrane region" description="Helical" evidence="7">
    <location>
        <begin position="154"/>
        <end position="186"/>
    </location>
</feature>
<dbReference type="SMART" id="SM00382">
    <property type="entry name" value="AAA"/>
    <property type="match status" value="1"/>
</dbReference>
<protein>
    <submittedName>
        <fullName evidence="10">ABC transporter ATP-binding protein</fullName>
    </submittedName>
</protein>
<dbReference type="InterPro" id="IPR003593">
    <property type="entry name" value="AAA+_ATPase"/>
</dbReference>
<reference evidence="10 11" key="1">
    <citation type="submission" date="2018-08" db="EMBL/GenBank/DDBJ databases">
        <title>A genome reference for cultivated species of the human gut microbiota.</title>
        <authorList>
            <person name="Zou Y."/>
            <person name="Xue W."/>
            <person name="Luo G."/>
        </authorList>
    </citation>
    <scope>NUCLEOTIDE SEQUENCE [LARGE SCALE GENOMIC DNA]</scope>
    <source>
        <strain evidence="10 11">AF28-26</strain>
    </source>
</reference>
<dbReference type="InterPro" id="IPR039421">
    <property type="entry name" value="Type_1_exporter"/>
</dbReference>
<evidence type="ECO:0000256" key="6">
    <source>
        <dbReference type="ARBA" id="ARBA00023136"/>
    </source>
</evidence>
<accession>A0A412B199</accession>
<dbReference type="PANTHER" id="PTHR43394:SF1">
    <property type="entry name" value="ATP-BINDING CASSETTE SUB-FAMILY B MEMBER 10, MITOCHONDRIAL"/>
    <property type="match status" value="1"/>
</dbReference>
<evidence type="ECO:0000259" key="8">
    <source>
        <dbReference type="PROSITE" id="PS50893"/>
    </source>
</evidence>
<evidence type="ECO:0000256" key="4">
    <source>
        <dbReference type="ARBA" id="ARBA00022840"/>
    </source>
</evidence>
<dbReference type="CDD" id="cd18549">
    <property type="entry name" value="ABC_6TM_YwjA_like"/>
    <property type="match status" value="1"/>
</dbReference>
<feature type="transmembrane region" description="Helical" evidence="7">
    <location>
        <begin position="262"/>
        <end position="280"/>
    </location>
</feature>
<dbReference type="GO" id="GO:0005886">
    <property type="term" value="C:plasma membrane"/>
    <property type="evidence" value="ECO:0007669"/>
    <property type="project" value="UniProtKB-SubCell"/>
</dbReference>
<feature type="domain" description="ABC transmembrane type-1" evidence="9">
    <location>
        <begin position="26"/>
        <end position="311"/>
    </location>
</feature>
<dbReference type="InterPro" id="IPR027417">
    <property type="entry name" value="P-loop_NTPase"/>
</dbReference>
<dbReference type="AlphaFoldDB" id="A0A412B199"/>
<dbReference type="Pfam" id="PF00005">
    <property type="entry name" value="ABC_tran"/>
    <property type="match status" value="1"/>
</dbReference>
<evidence type="ECO:0000256" key="5">
    <source>
        <dbReference type="ARBA" id="ARBA00022989"/>
    </source>
</evidence>
<dbReference type="GO" id="GO:0016887">
    <property type="term" value="F:ATP hydrolysis activity"/>
    <property type="evidence" value="ECO:0007669"/>
    <property type="project" value="InterPro"/>
</dbReference>
<dbReference type="Gene3D" id="1.20.1560.10">
    <property type="entry name" value="ABC transporter type 1, transmembrane domain"/>
    <property type="match status" value="1"/>
</dbReference>
<dbReference type="Proteomes" id="UP000284751">
    <property type="component" value="Unassembled WGS sequence"/>
</dbReference>
<evidence type="ECO:0000256" key="1">
    <source>
        <dbReference type="ARBA" id="ARBA00004651"/>
    </source>
</evidence>
<keyword evidence="4 10" id="KW-0067">ATP-binding</keyword>
<dbReference type="SUPFAM" id="SSF52540">
    <property type="entry name" value="P-loop containing nucleoside triphosphate hydrolases"/>
    <property type="match status" value="1"/>
</dbReference>
<keyword evidence="6 7" id="KW-0472">Membrane</keyword>
<feature type="transmembrane region" description="Helical" evidence="7">
    <location>
        <begin position="24"/>
        <end position="48"/>
    </location>
</feature>
<dbReference type="PROSITE" id="PS50929">
    <property type="entry name" value="ABC_TM1F"/>
    <property type="match status" value="1"/>
</dbReference>
<dbReference type="InterPro" id="IPR017871">
    <property type="entry name" value="ABC_transporter-like_CS"/>
</dbReference>
<evidence type="ECO:0000313" key="10">
    <source>
        <dbReference type="EMBL" id="RGQ44789.1"/>
    </source>
</evidence>
<evidence type="ECO:0000256" key="3">
    <source>
        <dbReference type="ARBA" id="ARBA00022741"/>
    </source>
</evidence>
<dbReference type="GO" id="GO:0005524">
    <property type="term" value="F:ATP binding"/>
    <property type="evidence" value="ECO:0007669"/>
    <property type="project" value="UniProtKB-KW"/>
</dbReference>
<keyword evidence="3" id="KW-0547">Nucleotide-binding</keyword>
<dbReference type="PROSITE" id="PS00211">
    <property type="entry name" value="ABC_TRANSPORTER_1"/>
    <property type="match status" value="1"/>
</dbReference>
<comment type="subcellular location">
    <subcellularLocation>
        <location evidence="1">Cell membrane</location>
        <topology evidence="1">Multi-pass membrane protein</topology>
    </subcellularLocation>
</comment>
<dbReference type="FunFam" id="3.40.50.300:FF:000218">
    <property type="entry name" value="Multidrug ABC transporter ATP-binding protein"/>
    <property type="match status" value="1"/>
</dbReference>
<dbReference type="EMBL" id="QRTC01000001">
    <property type="protein sequence ID" value="RGQ44789.1"/>
    <property type="molecule type" value="Genomic_DNA"/>
</dbReference>
<dbReference type="Gene3D" id="3.40.50.300">
    <property type="entry name" value="P-loop containing nucleotide triphosphate hydrolases"/>
    <property type="match status" value="1"/>
</dbReference>
<dbReference type="GO" id="GO:0015421">
    <property type="term" value="F:ABC-type oligopeptide transporter activity"/>
    <property type="evidence" value="ECO:0007669"/>
    <property type="project" value="TreeGrafter"/>
</dbReference>
<dbReference type="CDD" id="cd03251">
    <property type="entry name" value="ABCC_MsbA"/>
    <property type="match status" value="1"/>
</dbReference>
<evidence type="ECO:0000259" key="9">
    <source>
        <dbReference type="PROSITE" id="PS50929"/>
    </source>
</evidence>
<feature type="transmembrane region" description="Helical" evidence="7">
    <location>
        <begin position="60"/>
        <end position="78"/>
    </location>
</feature>
<feature type="domain" description="ABC transporter" evidence="8">
    <location>
        <begin position="345"/>
        <end position="580"/>
    </location>
</feature>